<evidence type="ECO:0000256" key="2">
    <source>
        <dbReference type="ARBA" id="ARBA00022729"/>
    </source>
</evidence>
<dbReference type="PANTHER" id="PTHR24369">
    <property type="entry name" value="ANTIGEN BSP, PUTATIVE-RELATED"/>
    <property type="match status" value="1"/>
</dbReference>
<dbReference type="InterPro" id="IPR003591">
    <property type="entry name" value="Leu-rich_rpt_typical-subtyp"/>
</dbReference>
<dbReference type="OrthoDB" id="6424328at2759"/>
<keyword evidence="1" id="KW-0433">Leucine-rich repeat</keyword>
<dbReference type="AlphaFoldDB" id="A0A4Y2PEA1"/>
<dbReference type="SMART" id="SM00369">
    <property type="entry name" value="LRR_TYP"/>
    <property type="match status" value="4"/>
</dbReference>
<reference evidence="5 6" key="1">
    <citation type="journal article" date="2019" name="Sci. Rep.">
        <title>Orb-weaving spider Araneus ventricosus genome elucidates the spidroin gene catalogue.</title>
        <authorList>
            <person name="Kono N."/>
            <person name="Nakamura H."/>
            <person name="Ohtoshi R."/>
            <person name="Moran D.A.P."/>
            <person name="Shinohara A."/>
            <person name="Yoshida Y."/>
            <person name="Fujiwara M."/>
            <person name="Mori M."/>
            <person name="Tomita M."/>
            <person name="Arakawa K."/>
        </authorList>
    </citation>
    <scope>NUCLEOTIDE SEQUENCE [LARGE SCALE GENOMIC DNA]</scope>
</reference>
<feature type="chain" id="PRO_5021187225" evidence="4">
    <location>
        <begin position="19"/>
        <end position="321"/>
    </location>
</feature>
<dbReference type="InterPro" id="IPR050541">
    <property type="entry name" value="LRR_TM_domain-containing"/>
</dbReference>
<dbReference type="Gene3D" id="3.80.10.10">
    <property type="entry name" value="Ribonuclease Inhibitor"/>
    <property type="match status" value="2"/>
</dbReference>
<evidence type="ECO:0000256" key="1">
    <source>
        <dbReference type="ARBA" id="ARBA00022614"/>
    </source>
</evidence>
<name>A0A4Y2PEA1_ARAVE</name>
<sequence length="321" mass="36642">MKQITAVLLFSVLSTSSGYFIFGKKNYCPDPHDIHPCYCLASKTPVVVCEDVTWQDEFMEVMTVAKQKPLVGVSLESVAFRYIPENAFEGTRIQSINISDSSILSLSETDHAFKGLEDSLVSFRVRNCTYATLWEWTLLERLNVLQELEISKSHLPEISDDFLKLSKLPLTDISFRGNHIRYLPTKAFASFINLKHLHLDQNNLQTFSRSLLPKPAENLVALGLSKNEIKELPTDMFTEMPNLKYLYLGSNPIMILDAQTYEPIWNKLKIVFFNDALHCDCRLTWITKMKQKVRLVHGTCGTPAKLKGRKITQLKTDELSC</sequence>
<comment type="caution">
    <text evidence="5">The sequence shown here is derived from an EMBL/GenBank/DDBJ whole genome shotgun (WGS) entry which is preliminary data.</text>
</comment>
<keyword evidence="2 4" id="KW-0732">Signal</keyword>
<keyword evidence="6" id="KW-1185">Reference proteome</keyword>
<dbReference type="Pfam" id="PF13306">
    <property type="entry name" value="LRR_5"/>
    <property type="match status" value="1"/>
</dbReference>
<dbReference type="EMBL" id="BGPR01011231">
    <property type="protein sequence ID" value="GBN50295.1"/>
    <property type="molecule type" value="Genomic_DNA"/>
</dbReference>
<organism evidence="5 6">
    <name type="scientific">Araneus ventricosus</name>
    <name type="common">Orbweaver spider</name>
    <name type="synonym">Epeira ventricosa</name>
    <dbReference type="NCBI Taxonomy" id="182803"/>
    <lineage>
        <taxon>Eukaryota</taxon>
        <taxon>Metazoa</taxon>
        <taxon>Ecdysozoa</taxon>
        <taxon>Arthropoda</taxon>
        <taxon>Chelicerata</taxon>
        <taxon>Arachnida</taxon>
        <taxon>Araneae</taxon>
        <taxon>Araneomorphae</taxon>
        <taxon>Entelegynae</taxon>
        <taxon>Araneoidea</taxon>
        <taxon>Araneidae</taxon>
        <taxon>Araneus</taxon>
    </lineage>
</organism>
<evidence type="ECO:0000313" key="5">
    <source>
        <dbReference type="EMBL" id="GBN50295.1"/>
    </source>
</evidence>
<protein>
    <submittedName>
        <fullName evidence="5">Uncharacterized protein</fullName>
    </submittedName>
</protein>
<dbReference type="PANTHER" id="PTHR24369:SF210">
    <property type="entry name" value="CHAOPTIN-RELATED"/>
    <property type="match status" value="1"/>
</dbReference>
<evidence type="ECO:0000256" key="4">
    <source>
        <dbReference type="SAM" id="SignalP"/>
    </source>
</evidence>
<dbReference type="Proteomes" id="UP000499080">
    <property type="component" value="Unassembled WGS sequence"/>
</dbReference>
<dbReference type="Pfam" id="PF13855">
    <property type="entry name" value="LRR_8"/>
    <property type="match status" value="1"/>
</dbReference>
<gene>
    <name evidence="5" type="ORF">AVEN_174660_1</name>
</gene>
<dbReference type="InterPro" id="IPR032675">
    <property type="entry name" value="LRR_dom_sf"/>
</dbReference>
<accession>A0A4Y2PEA1</accession>
<evidence type="ECO:0000313" key="6">
    <source>
        <dbReference type="Proteomes" id="UP000499080"/>
    </source>
</evidence>
<feature type="signal peptide" evidence="4">
    <location>
        <begin position="1"/>
        <end position="18"/>
    </location>
</feature>
<dbReference type="InterPro" id="IPR001611">
    <property type="entry name" value="Leu-rich_rpt"/>
</dbReference>
<proteinExistence type="predicted"/>
<dbReference type="SUPFAM" id="SSF52058">
    <property type="entry name" value="L domain-like"/>
    <property type="match status" value="1"/>
</dbReference>
<evidence type="ECO:0000256" key="3">
    <source>
        <dbReference type="ARBA" id="ARBA00022737"/>
    </source>
</evidence>
<keyword evidence="3" id="KW-0677">Repeat</keyword>
<dbReference type="InterPro" id="IPR026906">
    <property type="entry name" value="LRR_5"/>
</dbReference>
<dbReference type="GO" id="GO:0005886">
    <property type="term" value="C:plasma membrane"/>
    <property type="evidence" value="ECO:0007669"/>
    <property type="project" value="TreeGrafter"/>
</dbReference>